<keyword evidence="8" id="KW-0456">Lyase</keyword>
<evidence type="ECO:0000256" key="3">
    <source>
        <dbReference type="ARBA" id="ARBA00008900"/>
    </source>
</evidence>
<dbReference type="EMBL" id="FOLB01000006">
    <property type="protein sequence ID" value="SFC44385.1"/>
    <property type="molecule type" value="Genomic_DNA"/>
</dbReference>
<evidence type="ECO:0000256" key="6">
    <source>
        <dbReference type="ARBA" id="ARBA00022723"/>
    </source>
</evidence>
<evidence type="ECO:0000256" key="7">
    <source>
        <dbReference type="ARBA" id="ARBA00022833"/>
    </source>
</evidence>
<dbReference type="OrthoDB" id="9787853at2"/>
<dbReference type="Proteomes" id="UP000198832">
    <property type="component" value="Unassembled WGS sequence"/>
</dbReference>
<comment type="cofactor">
    <cofactor evidence="1">
        <name>Zn(2+)</name>
        <dbReference type="ChEBI" id="CHEBI:29105"/>
    </cofactor>
</comment>
<dbReference type="Pfam" id="PF01242">
    <property type="entry name" value="PTPS"/>
    <property type="match status" value="1"/>
</dbReference>
<dbReference type="EC" id="4.1.2.50" evidence="4"/>
<evidence type="ECO:0000256" key="9">
    <source>
        <dbReference type="ARBA" id="ARBA00031449"/>
    </source>
</evidence>
<sequence>MFTVTVRDRIMVAHSLAGEEFGPAQRLHGATYVVEAAFRGKSLDPSGVLVDIAKATSELRAVLADLDFQNLDELPAFTGRNRTTEAVAEVIGDELAARVGEGVLGNGVTSVAVTLRESDVAWVTYEAPRVLTEP</sequence>
<dbReference type="RefSeq" id="WP_091123266.1">
    <property type="nucleotide sequence ID" value="NZ_FOLB01000006.1"/>
</dbReference>
<evidence type="ECO:0000256" key="10">
    <source>
        <dbReference type="ARBA" id="ARBA00048807"/>
    </source>
</evidence>
<evidence type="ECO:0000313" key="12">
    <source>
        <dbReference type="Proteomes" id="UP000198832"/>
    </source>
</evidence>
<protein>
    <recommendedName>
        <fullName evidence="5">6-carboxy-5,6,7,8-tetrahydropterin synthase</fullName>
        <ecNumber evidence="4">4.1.2.50</ecNumber>
    </recommendedName>
    <alternativeName>
        <fullName evidence="9">Queuosine biosynthesis protein QueD</fullName>
    </alternativeName>
</protein>
<evidence type="ECO:0000256" key="2">
    <source>
        <dbReference type="ARBA" id="ARBA00005061"/>
    </source>
</evidence>
<comment type="similarity">
    <text evidence="3">Belongs to the PTPS family. QueD subfamily.</text>
</comment>
<gene>
    <name evidence="11" type="ORF">SAMN04487968_106212</name>
</gene>
<dbReference type="InterPro" id="IPR038418">
    <property type="entry name" value="6-PTP_synth/QueD_sf"/>
</dbReference>
<keyword evidence="7" id="KW-0862">Zinc</keyword>
<evidence type="ECO:0000256" key="5">
    <source>
        <dbReference type="ARBA" id="ARBA00018141"/>
    </source>
</evidence>
<dbReference type="GO" id="GO:0046872">
    <property type="term" value="F:metal ion binding"/>
    <property type="evidence" value="ECO:0007669"/>
    <property type="project" value="UniProtKB-KW"/>
</dbReference>
<proteinExistence type="inferred from homology"/>
<evidence type="ECO:0000256" key="8">
    <source>
        <dbReference type="ARBA" id="ARBA00023239"/>
    </source>
</evidence>
<dbReference type="GO" id="GO:0070497">
    <property type="term" value="F:6-carboxytetrahydropterin synthase activity"/>
    <property type="evidence" value="ECO:0007669"/>
    <property type="project" value="UniProtKB-EC"/>
</dbReference>
<dbReference type="PANTHER" id="PTHR12589">
    <property type="entry name" value="PYRUVOYL TETRAHYDROBIOPTERIN SYNTHASE"/>
    <property type="match status" value="1"/>
</dbReference>
<comment type="catalytic activity">
    <reaction evidence="10">
        <text>7,8-dihydroneopterin 3'-triphosphate + H2O = 6-carboxy-5,6,7,8-tetrahydropterin + triphosphate + acetaldehyde + 2 H(+)</text>
        <dbReference type="Rhea" id="RHEA:27966"/>
        <dbReference type="ChEBI" id="CHEBI:15343"/>
        <dbReference type="ChEBI" id="CHEBI:15377"/>
        <dbReference type="ChEBI" id="CHEBI:15378"/>
        <dbReference type="ChEBI" id="CHEBI:18036"/>
        <dbReference type="ChEBI" id="CHEBI:58462"/>
        <dbReference type="ChEBI" id="CHEBI:61032"/>
        <dbReference type="EC" id="4.1.2.50"/>
    </reaction>
</comment>
<dbReference type="AlphaFoldDB" id="A0A1I1J7N3"/>
<comment type="pathway">
    <text evidence="2">Purine metabolism; 7-cyano-7-deazaguanine biosynthesis.</text>
</comment>
<dbReference type="STRING" id="574651.SAMN04487968_106212"/>
<dbReference type="UniPathway" id="UPA00391"/>
<dbReference type="PANTHER" id="PTHR12589:SF7">
    <property type="entry name" value="6-PYRUVOYL TETRAHYDROBIOPTERIN SYNTHASE"/>
    <property type="match status" value="1"/>
</dbReference>
<organism evidence="11 12">
    <name type="scientific">Nocardioides terrae</name>
    <dbReference type="NCBI Taxonomy" id="574651"/>
    <lineage>
        <taxon>Bacteria</taxon>
        <taxon>Bacillati</taxon>
        <taxon>Actinomycetota</taxon>
        <taxon>Actinomycetes</taxon>
        <taxon>Propionibacteriales</taxon>
        <taxon>Nocardioidaceae</taxon>
        <taxon>Nocardioides</taxon>
    </lineage>
</organism>
<keyword evidence="12" id="KW-1185">Reference proteome</keyword>
<name>A0A1I1J7N3_9ACTN</name>
<accession>A0A1I1J7N3</accession>
<dbReference type="Gene3D" id="3.30.479.10">
    <property type="entry name" value="6-pyruvoyl tetrahydropterin synthase/QueD"/>
    <property type="match status" value="1"/>
</dbReference>
<dbReference type="SUPFAM" id="SSF55620">
    <property type="entry name" value="Tetrahydrobiopterin biosynthesis enzymes-like"/>
    <property type="match status" value="1"/>
</dbReference>
<evidence type="ECO:0000313" key="11">
    <source>
        <dbReference type="EMBL" id="SFC44385.1"/>
    </source>
</evidence>
<evidence type="ECO:0000256" key="4">
    <source>
        <dbReference type="ARBA" id="ARBA00012982"/>
    </source>
</evidence>
<dbReference type="InterPro" id="IPR007115">
    <property type="entry name" value="6-PTP_synth/QueD"/>
</dbReference>
<evidence type="ECO:0000256" key="1">
    <source>
        <dbReference type="ARBA" id="ARBA00001947"/>
    </source>
</evidence>
<reference evidence="11 12" key="1">
    <citation type="submission" date="2016-10" db="EMBL/GenBank/DDBJ databases">
        <authorList>
            <person name="de Groot N.N."/>
        </authorList>
    </citation>
    <scope>NUCLEOTIDE SEQUENCE [LARGE SCALE GENOMIC DNA]</scope>
    <source>
        <strain evidence="11 12">CGMCC 1.7056</strain>
    </source>
</reference>
<keyword evidence="6" id="KW-0479">Metal-binding</keyword>